<dbReference type="AlphaFoldDB" id="A0A6L5X9E3"/>
<dbReference type="InterPro" id="IPR017900">
    <property type="entry name" value="4Fe4S_Fe_S_CS"/>
</dbReference>
<evidence type="ECO:0000256" key="2">
    <source>
        <dbReference type="ARBA" id="ARBA00022485"/>
    </source>
</evidence>
<evidence type="ECO:0000256" key="7">
    <source>
        <dbReference type="SAM" id="Phobius"/>
    </source>
</evidence>
<dbReference type="Pfam" id="PF13187">
    <property type="entry name" value="Fer4_9"/>
    <property type="match status" value="1"/>
</dbReference>
<keyword evidence="5" id="KW-0408">Iron</keyword>
<dbReference type="Proteomes" id="UP000481852">
    <property type="component" value="Unassembled WGS sequence"/>
</dbReference>
<evidence type="ECO:0000256" key="3">
    <source>
        <dbReference type="ARBA" id="ARBA00022723"/>
    </source>
</evidence>
<evidence type="ECO:0000313" key="10">
    <source>
        <dbReference type="Proteomes" id="UP000481852"/>
    </source>
</evidence>
<keyword evidence="4" id="KW-0249">Electron transport</keyword>
<keyword evidence="10" id="KW-1185">Reference proteome</keyword>
<sequence length="151" mass="17170">MRIFLDFSALQSAKGAAKKIGWIRYITFAASLIFVAALFLAHVGSLERIMFWAFIIGNILYYTTGIILAFSFKDNRAFCKYICPITVFLKPMSYFSLIRLKCDKEKCISCGKCKRVCPMNVDVTDNSRKRKNGTECILCMECVKNCPKDAL</sequence>
<feature type="transmembrane region" description="Helical" evidence="7">
    <location>
        <begin position="49"/>
        <end position="72"/>
    </location>
</feature>
<dbReference type="Gene3D" id="3.30.70.20">
    <property type="match status" value="1"/>
</dbReference>
<evidence type="ECO:0000259" key="8">
    <source>
        <dbReference type="PROSITE" id="PS51379"/>
    </source>
</evidence>
<dbReference type="PROSITE" id="PS00198">
    <property type="entry name" value="4FE4S_FER_1"/>
    <property type="match status" value="1"/>
</dbReference>
<dbReference type="GO" id="GO:0005886">
    <property type="term" value="C:plasma membrane"/>
    <property type="evidence" value="ECO:0007669"/>
    <property type="project" value="TreeGrafter"/>
</dbReference>
<organism evidence="9 10">
    <name type="scientific">Porcincola intestinalis</name>
    <dbReference type="NCBI Taxonomy" id="2606632"/>
    <lineage>
        <taxon>Bacteria</taxon>
        <taxon>Bacillati</taxon>
        <taxon>Bacillota</taxon>
        <taxon>Clostridia</taxon>
        <taxon>Lachnospirales</taxon>
        <taxon>Lachnospiraceae</taxon>
        <taxon>Porcincola</taxon>
    </lineage>
</organism>
<feature type="transmembrane region" description="Helical" evidence="7">
    <location>
        <begin position="21"/>
        <end position="43"/>
    </location>
</feature>
<keyword evidence="3" id="KW-0479">Metal-binding</keyword>
<reference evidence="9 10" key="1">
    <citation type="submission" date="2019-08" db="EMBL/GenBank/DDBJ databases">
        <title>In-depth cultivation of the pig gut microbiome towards novel bacterial diversity and tailored functional studies.</title>
        <authorList>
            <person name="Wylensek D."/>
            <person name="Hitch T.C.A."/>
            <person name="Clavel T."/>
        </authorList>
    </citation>
    <scope>NUCLEOTIDE SEQUENCE [LARGE SCALE GENOMIC DNA]</scope>
    <source>
        <strain evidence="9 10">Oil+RF-744-WCA-WT-11</strain>
    </source>
</reference>
<evidence type="ECO:0000313" key="9">
    <source>
        <dbReference type="EMBL" id="MSS16045.1"/>
    </source>
</evidence>
<evidence type="ECO:0000256" key="1">
    <source>
        <dbReference type="ARBA" id="ARBA00022448"/>
    </source>
</evidence>
<dbReference type="PANTHER" id="PTHR30176:SF3">
    <property type="entry name" value="FERREDOXIN-TYPE PROTEIN NAPH"/>
    <property type="match status" value="1"/>
</dbReference>
<dbReference type="Pfam" id="PF12801">
    <property type="entry name" value="Fer4_5"/>
    <property type="match status" value="1"/>
</dbReference>
<keyword evidence="7" id="KW-0812">Transmembrane</keyword>
<dbReference type="GO" id="GO:0051539">
    <property type="term" value="F:4 iron, 4 sulfur cluster binding"/>
    <property type="evidence" value="ECO:0007669"/>
    <property type="project" value="UniProtKB-KW"/>
</dbReference>
<evidence type="ECO:0000256" key="6">
    <source>
        <dbReference type="ARBA" id="ARBA00023014"/>
    </source>
</evidence>
<dbReference type="InterPro" id="IPR017896">
    <property type="entry name" value="4Fe4S_Fe-S-bd"/>
</dbReference>
<dbReference type="PROSITE" id="PS51379">
    <property type="entry name" value="4FE4S_FER_2"/>
    <property type="match status" value="2"/>
</dbReference>
<comment type="caution">
    <text evidence="9">The sequence shown here is derived from an EMBL/GenBank/DDBJ whole genome shotgun (WGS) entry which is preliminary data.</text>
</comment>
<evidence type="ECO:0000256" key="5">
    <source>
        <dbReference type="ARBA" id="ARBA00023004"/>
    </source>
</evidence>
<keyword evidence="1" id="KW-0813">Transport</keyword>
<dbReference type="SUPFAM" id="SSF54862">
    <property type="entry name" value="4Fe-4S ferredoxins"/>
    <property type="match status" value="1"/>
</dbReference>
<dbReference type="InterPro" id="IPR051684">
    <property type="entry name" value="Electron_Trans/Redox"/>
</dbReference>
<keyword evidence="2" id="KW-0004">4Fe-4S</keyword>
<gene>
    <name evidence="9" type="ORF">FYJ35_13590</name>
</gene>
<feature type="domain" description="4Fe-4S ferredoxin-type" evidence="8">
    <location>
        <begin position="132"/>
        <end position="151"/>
    </location>
</feature>
<proteinExistence type="predicted"/>
<dbReference type="EMBL" id="VULZ01000021">
    <property type="protein sequence ID" value="MSS16045.1"/>
    <property type="molecule type" value="Genomic_DNA"/>
</dbReference>
<keyword evidence="7" id="KW-0472">Membrane</keyword>
<protein>
    <submittedName>
        <fullName evidence="9">4Fe-4S dicluster domain-containing protein</fullName>
    </submittedName>
</protein>
<feature type="domain" description="4Fe-4S ferredoxin-type" evidence="8">
    <location>
        <begin position="98"/>
        <end position="127"/>
    </location>
</feature>
<evidence type="ECO:0000256" key="4">
    <source>
        <dbReference type="ARBA" id="ARBA00022982"/>
    </source>
</evidence>
<dbReference type="PANTHER" id="PTHR30176">
    <property type="entry name" value="FERREDOXIN-TYPE PROTEIN NAPH"/>
    <property type="match status" value="1"/>
</dbReference>
<accession>A0A6L5X9E3</accession>
<name>A0A6L5X9E3_9FIRM</name>
<dbReference type="GO" id="GO:0046872">
    <property type="term" value="F:metal ion binding"/>
    <property type="evidence" value="ECO:0007669"/>
    <property type="project" value="UniProtKB-KW"/>
</dbReference>
<keyword evidence="7" id="KW-1133">Transmembrane helix</keyword>
<keyword evidence="6" id="KW-0411">Iron-sulfur</keyword>